<dbReference type="PROSITE" id="PS00092">
    <property type="entry name" value="N6_MTASE"/>
    <property type="match status" value="1"/>
</dbReference>
<proteinExistence type="inferred from homology"/>
<keyword evidence="1 5" id="KW-0489">Methyltransferase</keyword>
<evidence type="ECO:0000256" key="3">
    <source>
        <dbReference type="ARBA" id="ARBA00022691"/>
    </source>
</evidence>
<reference evidence="8 9" key="1">
    <citation type="submission" date="2018-09" db="EMBL/GenBank/DDBJ databases">
        <title>Genome comparison of Alicycliphilus sp. BQ1, a polyurethanolytic bacterium, with its closest phylogenetic relatives Alicycliphilus denitrificans BC and K601, unable to attack polyurethane.</title>
        <authorList>
            <person name="Loza-Tavera H."/>
            <person name="Lozano L."/>
            <person name="Cevallos M."/>
            <person name="Maya-Lucas O."/>
            <person name="Garcia-Mena J."/>
            <person name="Hernandez J."/>
        </authorList>
    </citation>
    <scope>NUCLEOTIDE SEQUENCE [LARGE SCALE GENOMIC DNA]</scope>
    <source>
        <strain evidence="8 9">BQ1</strain>
    </source>
</reference>
<dbReference type="InterPro" id="IPR029063">
    <property type="entry name" value="SAM-dependent_MTases_sf"/>
</dbReference>
<evidence type="ECO:0000313" key="8">
    <source>
        <dbReference type="EMBL" id="RKJ98606.1"/>
    </source>
</evidence>
<dbReference type="PANTHER" id="PTHR18895">
    <property type="entry name" value="HEMK METHYLTRANSFERASE"/>
    <property type="match status" value="1"/>
</dbReference>
<dbReference type="InterPro" id="IPR019874">
    <property type="entry name" value="RF_methyltr_PrmC"/>
</dbReference>
<accession>A0A420KFD6</accession>
<protein>
    <recommendedName>
        <fullName evidence="5">Release factor glutamine methyltransferase</fullName>
        <shortName evidence="5">RF MTase</shortName>
        <ecNumber evidence="5">2.1.1.297</ecNumber>
    </recommendedName>
    <alternativeName>
        <fullName evidence="5">N5-glutamine methyltransferase PrmC</fullName>
    </alternativeName>
    <alternativeName>
        <fullName evidence="5">Protein-(glutamine-N5) MTase PrmC</fullName>
    </alternativeName>
    <alternativeName>
        <fullName evidence="5">Protein-glutamine N-methyltransferase PrmC</fullName>
    </alternativeName>
</protein>
<dbReference type="InterPro" id="IPR002052">
    <property type="entry name" value="DNA_methylase_N6_adenine_CS"/>
</dbReference>
<keyword evidence="3 5" id="KW-0949">S-adenosyl-L-methionine</keyword>
<sequence length="281" mass="29223">MNDIATIAQALARAQARGLARIDAQMLLLHALGRPTGDRAWLLAHDTDPLDAPALARYQALCARRAAGEPVAYLTGSKEFYGLPLRVDARVLDPRPDTEILVDWALELLAPLPAPRVADLGTGSGAIALALQHARPDARVLAVDASAGALAVARANAERLGLPVRFVQADWLAGIAGPFDAIVSNPPYIPAQDPHLAALAHEPLSALASGADGLDDIRAIVAQAPALLAPGGWLLLEHGWDQAGAVQALLRAAGLSRVQSRDDLAGIARCTGGSMPVAGRQ</sequence>
<dbReference type="EMBL" id="NKDB02000001">
    <property type="protein sequence ID" value="RKJ98606.1"/>
    <property type="molecule type" value="Genomic_DNA"/>
</dbReference>
<dbReference type="HAMAP" id="MF_02126">
    <property type="entry name" value="RF_methyltr_PrmC"/>
    <property type="match status" value="1"/>
</dbReference>
<dbReference type="GO" id="GO:0032259">
    <property type="term" value="P:methylation"/>
    <property type="evidence" value="ECO:0007669"/>
    <property type="project" value="UniProtKB-KW"/>
</dbReference>
<dbReference type="CDD" id="cd02440">
    <property type="entry name" value="AdoMet_MTases"/>
    <property type="match status" value="1"/>
</dbReference>
<evidence type="ECO:0000313" key="9">
    <source>
        <dbReference type="Proteomes" id="UP000216225"/>
    </source>
</evidence>
<evidence type="ECO:0000256" key="5">
    <source>
        <dbReference type="HAMAP-Rule" id="MF_02126"/>
    </source>
</evidence>
<keyword evidence="2 5" id="KW-0808">Transferase</keyword>
<feature type="binding site" evidence="5">
    <location>
        <position position="144"/>
    </location>
    <ligand>
        <name>S-adenosyl-L-methionine</name>
        <dbReference type="ChEBI" id="CHEBI:59789"/>
    </ligand>
</feature>
<dbReference type="Pfam" id="PF17827">
    <property type="entry name" value="PrmC_N"/>
    <property type="match status" value="1"/>
</dbReference>
<evidence type="ECO:0000256" key="4">
    <source>
        <dbReference type="ARBA" id="ARBA00048391"/>
    </source>
</evidence>
<feature type="binding site" evidence="5">
    <location>
        <position position="185"/>
    </location>
    <ligand>
        <name>S-adenosyl-L-methionine</name>
        <dbReference type="ChEBI" id="CHEBI:59789"/>
    </ligand>
</feature>
<dbReference type="Proteomes" id="UP000216225">
    <property type="component" value="Unassembled WGS sequence"/>
</dbReference>
<dbReference type="InterPro" id="IPR004556">
    <property type="entry name" value="HemK-like"/>
</dbReference>
<feature type="binding site" evidence="5">
    <location>
        <begin position="121"/>
        <end position="125"/>
    </location>
    <ligand>
        <name>S-adenosyl-L-methionine</name>
        <dbReference type="ChEBI" id="CHEBI:59789"/>
    </ligand>
</feature>
<dbReference type="NCBIfam" id="TIGR03534">
    <property type="entry name" value="RF_mod_PrmC"/>
    <property type="match status" value="1"/>
</dbReference>
<evidence type="ECO:0000259" key="7">
    <source>
        <dbReference type="Pfam" id="PF17827"/>
    </source>
</evidence>
<dbReference type="Pfam" id="PF05175">
    <property type="entry name" value="MTS"/>
    <property type="match status" value="1"/>
</dbReference>
<gene>
    <name evidence="5 8" type="primary">prmC</name>
    <name evidence="8" type="ORF">CE154_002245</name>
</gene>
<dbReference type="GO" id="GO:0003676">
    <property type="term" value="F:nucleic acid binding"/>
    <property type="evidence" value="ECO:0007669"/>
    <property type="project" value="InterPro"/>
</dbReference>
<comment type="function">
    <text evidence="5">Methylates the class 1 translation termination release factors RF1/PrfA and RF2/PrfB on the glutamine residue of the universally conserved GGQ motif.</text>
</comment>
<comment type="catalytic activity">
    <reaction evidence="4 5">
        <text>L-glutaminyl-[peptide chain release factor] + S-adenosyl-L-methionine = N(5)-methyl-L-glutaminyl-[peptide chain release factor] + S-adenosyl-L-homocysteine + H(+)</text>
        <dbReference type="Rhea" id="RHEA:42896"/>
        <dbReference type="Rhea" id="RHEA-COMP:10271"/>
        <dbReference type="Rhea" id="RHEA-COMP:10272"/>
        <dbReference type="ChEBI" id="CHEBI:15378"/>
        <dbReference type="ChEBI" id="CHEBI:30011"/>
        <dbReference type="ChEBI" id="CHEBI:57856"/>
        <dbReference type="ChEBI" id="CHEBI:59789"/>
        <dbReference type="ChEBI" id="CHEBI:61891"/>
        <dbReference type="EC" id="2.1.1.297"/>
    </reaction>
</comment>
<evidence type="ECO:0000256" key="1">
    <source>
        <dbReference type="ARBA" id="ARBA00022603"/>
    </source>
</evidence>
<dbReference type="InterPro" id="IPR040758">
    <property type="entry name" value="PrmC_N"/>
</dbReference>
<dbReference type="NCBIfam" id="TIGR00536">
    <property type="entry name" value="hemK_fam"/>
    <property type="match status" value="1"/>
</dbReference>
<feature type="domain" description="Release factor glutamine methyltransferase N-terminal" evidence="7">
    <location>
        <begin position="8"/>
        <end position="76"/>
    </location>
</feature>
<feature type="binding site" evidence="5">
    <location>
        <begin position="185"/>
        <end position="188"/>
    </location>
    <ligand>
        <name>substrate</name>
    </ligand>
</feature>
<dbReference type="Gene3D" id="1.10.8.10">
    <property type="entry name" value="DNA helicase RuvA subunit, C-terminal domain"/>
    <property type="match status" value="1"/>
</dbReference>
<organism evidence="8 9">
    <name type="scientific">Alicycliphilus denitrificans</name>
    <dbReference type="NCBI Taxonomy" id="179636"/>
    <lineage>
        <taxon>Bacteria</taxon>
        <taxon>Pseudomonadati</taxon>
        <taxon>Pseudomonadota</taxon>
        <taxon>Betaproteobacteria</taxon>
        <taxon>Burkholderiales</taxon>
        <taxon>Comamonadaceae</taxon>
        <taxon>Alicycliphilus</taxon>
    </lineage>
</organism>
<evidence type="ECO:0000256" key="2">
    <source>
        <dbReference type="ARBA" id="ARBA00022679"/>
    </source>
</evidence>
<dbReference type="InterPro" id="IPR050320">
    <property type="entry name" value="N5-glutamine_MTase"/>
</dbReference>
<dbReference type="EC" id="2.1.1.297" evidence="5"/>
<feature type="domain" description="Methyltransferase small" evidence="6">
    <location>
        <begin position="111"/>
        <end position="193"/>
    </location>
</feature>
<dbReference type="RefSeq" id="WP_094434785.1">
    <property type="nucleotide sequence ID" value="NZ_NKDB02000001.1"/>
</dbReference>
<name>A0A420KFD6_9BURK</name>
<dbReference type="AlphaFoldDB" id="A0A420KFD6"/>
<dbReference type="InterPro" id="IPR007848">
    <property type="entry name" value="Small_mtfrase_dom"/>
</dbReference>
<comment type="similarity">
    <text evidence="5">Belongs to the protein N5-glutamine methyltransferase family. PrmC subfamily.</text>
</comment>
<comment type="caution">
    <text evidence="8">The sequence shown here is derived from an EMBL/GenBank/DDBJ whole genome shotgun (WGS) entry which is preliminary data.</text>
</comment>
<dbReference type="Gene3D" id="3.40.50.150">
    <property type="entry name" value="Vaccinia Virus protein VP39"/>
    <property type="match status" value="1"/>
</dbReference>
<dbReference type="SUPFAM" id="SSF53335">
    <property type="entry name" value="S-adenosyl-L-methionine-dependent methyltransferases"/>
    <property type="match status" value="1"/>
</dbReference>
<dbReference type="FunFam" id="3.40.50.150:FF:000053">
    <property type="entry name" value="Release factor glutamine methyltransferase"/>
    <property type="match status" value="1"/>
</dbReference>
<dbReference type="PANTHER" id="PTHR18895:SF74">
    <property type="entry name" value="MTRF1L RELEASE FACTOR GLUTAMINE METHYLTRANSFERASE"/>
    <property type="match status" value="1"/>
</dbReference>
<dbReference type="GO" id="GO:0102559">
    <property type="term" value="F:peptide chain release factor N(5)-glutamine methyltransferase activity"/>
    <property type="evidence" value="ECO:0007669"/>
    <property type="project" value="UniProtKB-EC"/>
</dbReference>
<evidence type="ECO:0000259" key="6">
    <source>
        <dbReference type="Pfam" id="PF05175"/>
    </source>
</evidence>
<feature type="binding site" evidence="5">
    <location>
        <position position="171"/>
    </location>
    <ligand>
        <name>S-adenosyl-L-methionine</name>
        <dbReference type="ChEBI" id="CHEBI:59789"/>
    </ligand>
</feature>